<feature type="transmembrane region" description="Helical" evidence="1">
    <location>
        <begin position="49"/>
        <end position="72"/>
    </location>
</feature>
<protein>
    <submittedName>
        <fullName evidence="2">Uncharacterized protein</fullName>
    </submittedName>
</protein>
<evidence type="ECO:0000256" key="1">
    <source>
        <dbReference type="SAM" id="Phobius"/>
    </source>
</evidence>
<reference evidence="2 3" key="1">
    <citation type="submission" date="2016-08" db="EMBL/GenBank/DDBJ databases">
        <title>Draft genome of Fabibacter sp. strain SK-8.</title>
        <authorList>
            <person name="Wong S.-K."/>
            <person name="Hamasaki K."/>
            <person name="Yoshizawa S."/>
        </authorList>
    </citation>
    <scope>NUCLEOTIDE SEQUENCE [LARGE SCALE GENOMIC DNA]</scope>
    <source>
        <strain evidence="2 3">SK-8</strain>
    </source>
</reference>
<proteinExistence type="predicted"/>
<evidence type="ECO:0000313" key="3">
    <source>
        <dbReference type="Proteomes" id="UP000095552"/>
    </source>
</evidence>
<keyword evidence="3" id="KW-1185">Reference proteome</keyword>
<evidence type="ECO:0000313" key="2">
    <source>
        <dbReference type="EMBL" id="OEK06614.1"/>
    </source>
</evidence>
<comment type="caution">
    <text evidence="2">The sequence shown here is derived from an EMBL/GenBank/DDBJ whole genome shotgun (WGS) entry which is preliminary data.</text>
</comment>
<dbReference type="RefSeq" id="WP_069833926.1">
    <property type="nucleotide sequence ID" value="NZ_MDGQ01000003.1"/>
</dbReference>
<name>A0A1E5T5F1_9BACT</name>
<dbReference type="AlphaFoldDB" id="A0A1E5T5F1"/>
<keyword evidence="1" id="KW-1133">Transmembrane helix</keyword>
<feature type="transmembrane region" description="Helical" evidence="1">
    <location>
        <begin position="20"/>
        <end position="37"/>
    </location>
</feature>
<keyword evidence="1" id="KW-0472">Membrane</keyword>
<dbReference type="Proteomes" id="UP000095552">
    <property type="component" value="Unassembled WGS sequence"/>
</dbReference>
<dbReference type="EMBL" id="MDGQ01000003">
    <property type="protein sequence ID" value="OEK06614.1"/>
    <property type="molecule type" value="Genomic_DNA"/>
</dbReference>
<keyword evidence="1" id="KW-0812">Transmembrane</keyword>
<gene>
    <name evidence="2" type="ORF">BFP71_02800</name>
</gene>
<sequence>MDKDKIVLTLTSKKFQTIGILISIGFVVLNIFQLSILDEVIDKNYDLKRGILVSTMIFFGLLACIGIATMIYNKKNNNIR</sequence>
<dbReference type="STRING" id="1563681.BFP71_02800"/>
<accession>A0A1E5T5F1</accession>
<organism evidence="2 3">
    <name type="scientific">Roseivirga misakiensis</name>
    <dbReference type="NCBI Taxonomy" id="1563681"/>
    <lineage>
        <taxon>Bacteria</taxon>
        <taxon>Pseudomonadati</taxon>
        <taxon>Bacteroidota</taxon>
        <taxon>Cytophagia</taxon>
        <taxon>Cytophagales</taxon>
        <taxon>Roseivirgaceae</taxon>
        <taxon>Roseivirga</taxon>
    </lineage>
</organism>